<dbReference type="EMBL" id="RBRD01000205">
    <property type="protein sequence ID" value="RMQ34836.1"/>
    <property type="molecule type" value="Genomic_DNA"/>
</dbReference>
<accession>A0A3M5J7T9</accession>
<evidence type="ECO:0000313" key="3">
    <source>
        <dbReference type="EMBL" id="RMT18940.1"/>
    </source>
</evidence>
<dbReference type="Pfam" id="PF05857">
    <property type="entry name" value="TraX"/>
    <property type="match status" value="1"/>
</dbReference>
<feature type="transmembrane region" description="Helical" evidence="1">
    <location>
        <begin position="119"/>
        <end position="134"/>
    </location>
</feature>
<feature type="transmembrane region" description="Helical" evidence="1">
    <location>
        <begin position="192"/>
        <end position="211"/>
    </location>
</feature>
<evidence type="ECO:0000313" key="4">
    <source>
        <dbReference type="Proteomes" id="UP000276194"/>
    </source>
</evidence>
<feature type="transmembrane region" description="Helical" evidence="1">
    <location>
        <begin position="140"/>
        <end position="157"/>
    </location>
</feature>
<feature type="transmembrane region" description="Helical" evidence="1">
    <location>
        <begin position="73"/>
        <end position="89"/>
    </location>
</feature>
<feature type="transmembrane region" description="Helical" evidence="1">
    <location>
        <begin position="43"/>
        <end position="61"/>
    </location>
</feature>
<dbReference type="InterPro" id="IPR008875">
    <property type="entry name" value="TraX"/>
</dbReference>
<dbReference type="AlphaFoldDB" id="A0A3M5J7T9"/>
<protein>
    <submittedName>
        <fullName evidence="3">TraX protein</fullName>
    </submittedName>
</protein>
<dbReference type="Proteomes" id="UP000276194">
    <property type="component" value="Unassembled WGS sequence"/>
</dbReference>
<proteinExistence type="predicted"/>
<comment type="caution">
    <text evidence="3">The sequence shown here is derived from an EMBL/GenBank/DDBJ whole genome shotgun (WGS) entry which is preliminary data.</text>
</comment>
<sequence length="243" mass="26562">MKTFERDSSLDLIKWIALFTMIIDHTWFVLPNEIQENLSSMRIIGRLAYPLFCLAIAANVVRQPISCPVGLKYLSGILLFAILSQWPYSRYFDNGHLNILFVIALGLVIAQAMHHQTPGLILCGILSLLITIALRPVLSYGVAGVLLPTALVIALQARKLEIKIASWSLSALLAAIANVGSSILLLPDLPTMDHAVIIAAALAPVLGLTLLQVQVPPLRSVKGWLYPVYPIHLLLLSSLSISF</sequence>
<organism evidence="3 4">
    <name type="scientific">Pseudomonas amygdali pv. mori</name>
    <dbReference type="NCBI Taxonomy" id="34065"/>
    <lineage>
        <taxon>Bacteria</taxon>
        <taxon>Pseudomonadati</taxon>
        <taxon>Pseudomonadota</taxon>
        <taxon>Gammaproteobacteria</taxon>
        <taxon>Pseudomonadales</taxon>
        <taxon>Pseudomonadaceae</taxon>
        <taxon>Pseudomonas</taxon>
        <taxon>Pseudomonas amygdali</taxon>
    </lineage>
</organism>
<gene>
    <name evidence="3" type="ORF">ALP52_02270</name>
    <name evidence="2" type="ORF">ALQ05_200140</name>
</gene>
<keyword evidence="1" id="KW-0812">Transmembrane</keyword>
<dbReference type="EMBL" id="RBTD01000269">
    <property type="protein sequence ID" value="RMT18940.1"/>
    <property type="molecule type" value="Genomic_DNA"/>
</dbReference>
<feature type="transmembrane region" description="Helical" evidence="1">
    <location>
        <begin position="164"/>
        <end position="186"/>
    </location>
</feature>
<dbReference type="RefSeq" id="WP_122322429.1">
    <property type="nucleotide sequence ID" value="NZ_RBRD01000205.1"/>
</dbReference>
<keyword evidence="1" id="KW-0472">Membrane</keyword>
<reference evidence="4 5" key="1">
    <citation type="submission" date="2018-08" db="EMBL/GenBank/DDBJ databases">
        <title>Recombination of ecologically and evolutionarily significant loci maintains genetic cohesion in the Pseudomonas syringae species complex.</title>
        <authorList>
            <person name="Dillon M."/>
            <person name="Thakur S."/>
            <person name="Almeida R.N.D."/>
            <person name="Weir B.S."/>
            <person name="Guttman D.S."/>
        </authorList>
    </citation>
    <scope>NUCLEOTIDE SEQUENCE [LARGE SCALE GENOMIC DNA]</scope>
    <source>
        <strain evidence="2 5">ICMP 535</strain>
        <strain evidence="3 4">ICMP 6941</strain>
    </source>
</reference>
<evidence type="ECO:0000313" key="5">
    <source>
        <dbReference type="Proteomes" id="UP000279553"/>
    </source>
</evidence>
<dbReference type="Proteomes" id="UP000279553">
    <property type="component" value="Unassembled WGS sequence"/>
</dbReference>
<evidence type="ECO:0000256" key="1">
    <source>
        <dbReference type="SAM" id="Phobius"/>
    </source>
</evidence>
<keyword evidence="1" id="KW-1133">Transmembrane helix</keyword>
<name>A0A3M5J7T9_PSEA0</name>
<evidence type="ECO:0000313" key="2">
    <source>
        <dbReference type="EMBL" id="RMQ34836.1"/>
    </source>
</evidence>
<feature type="transmembrane region" description="Helical" evidence="1">
    <location>
        <begin position="95"/>
        <end position="112"/>
    </location>
</feature>
<feature type="transmembrane region" description="Helical" evidence="1">
    <location>
        <begin position="12"/>
        <end position="31"/>
    </location>
</feature>